<keyword evidence="2" id="KW-1133">Transmembrane helix</keyword>
<feature type="compositionally biased region" description="Basic and acidic residues" evidence="1">
    <location>
        <begin position="207"/>
        <end position="221"/>
    </location>
</feature>
<protein>
    <submittedName>
        <fullName evidence="3">3675_t:CDS:1</fullName>
    </submittedName>
</protein>
<gene>
    <name evidence="3" type="ORF">FWILDA_LOCUS10115</name>
</gene>
<dbReference type="AlphaFoldDB" id="A0A9W4WV80"/>
<keyword evidence="4" id="KW-1185">Reference proteome</keyword>
<comment type="caution">
    <text evidence="3">The sequence shown here is derived from an EMBL/GenBank/DDBJ whole genome shotgun (WGS) entry which is preliminary data.</text>
</comment>
<proteinExistence type="predicted"/>
<evidence type="ECO:0000313" key="4">
    <source>
        <dbReference type="Proteomes" id="UP001153678"/>
    </source>
</evidence>
<sequence>MQKYNPNGSSNPFWRDMNKRAYYMEHVRLQPEHLKYVLEEKKALVKWILENYPQYNVPYDPTKLIKRGGRINLDGVLVNPMIIARERDLLFGTNNTEMIDNFVENVQKLVNGTVERSAQHGSQNPEVKIHQKAGMQYAYYVAYELMKKELDKVGYEARETVIFSELKDKIVISSPTEKPVDNSDQTDSNSNSDTEITTPDTSEDEKELNKDKLNASVKEDVQAEEEDARERLVSSLMKAQSKDATDEDRIDTISDAIKVFGSQNSQTEQEQVEIVKKALFQNNPELYRQTMVKELEKVMLKNGEIKEQSQVDEVVKQMNIQIIQQGTTKKITYFKKKAQEVIKSGDKKQIWNLYQEVLLEREKMKVNAYQKNNSEQAHALIAELERGISEQPTTTDPVNSFFLPIILAVGTIILLVVGLLLIKLWEARKKKNKSSKGSY</sequence>
<evidence type="ECO:0000313" key="3">
    <source>
        <dbReference type="EMBL" id="CAI2181496.1"/>
    </source>
</evidence>
<accession>A0A9W4WV80</accession>
<name>A0A9W4WV80_9GLOM</name>
<organism evidence="3 4">
    <name type="scientific">Funneliformis geosporum</name>
    <dbReference type="NCBI Taxonomy" id="1117311"/>
    <lineage>
        <taxon>Eukaryota</taxon>
        <taxon>Fungi</taxon>
        <taxon>Fungi incertae sedis</taxon>
        <taxon>Mucoromycota</taxon>
        <taxon>Glomeromycotina</taxon>
        <taxon>Glomeromycetes</taxon>
        <taxon>Glomerales</taxon>
        <taxon>Glomeraceae</taxon>
        <taxon>Funneliformis</taxon>
    </lineage>
</organism>
<dbReference type="EMBL" id="CAMKVN010002530">
    <property type="protein sequence ID" value="CAI2181496.1"/>
    <property type="molecule type" value="Genomic_DNA"/>
</dbReference>
<evidence type="ECO:0000256" key="1">
    <source>
        <dbReference type="SAM" id="MobiDB-lite"/>
    </source>
</evidence>
<feature type="region of interest" description="Disordered" evidence="1">
    <location>
        <begin position="174"/>
        <end position="227"/>
    </location>
</feature>
<dbReference type="Proteomes" id="UP001153678">
    <property type="component" value="Unassembled WGS sequence"/>
</dbReference>
<feature type="transmembrane region" description="Helical" evidence="2">
    <location>
        <begin position="401"/>
        <end position="425"/>
    </location>
</feature>
<keyword evidence="2" id="KW-0812">Transmembrane</keyword>
<reference evidence="3" key="1">
    <citation type="submission" date="2022-08" db="EMBL/GenBank/DDBJ databases">
        <authorList>
            <person name="Kallberg Y."/>
            <person name="Tangrot J."/>
            <person name="Rosling A."/>
        </authorList>
    </citation>
    <scope>NUCLEOTIDE SEQUENCE</scope>
    <source>
        <strain evidence="3">Wild A</strain>
    </source>
</reference>
<keyword evidence="2" id="KW-0472">Membrane</keyword>
<evidence type="ECO:0000256" key="2">
    <source>
        <dbReference type="SAM" id="Phobius"/>
    </source>
</evidence>
<feature type="compositionally biased region" description="Low complexity" evidence="1">
    <location>
        <begin position="182"/>
        <end position="194"/>
    </location>
</feature>